<dbReference type="InterPro" id="IPR038063">
    <property type="entry name" value="Transpep_catalytic_dom"/>
</dbReference>
<feature type="domain" description="L,D-TPase catalytic" evidence="6">
    <location>
        <begin position="16"/>
        <end position="162"/>
    </location>
</feature>
<evidence type="ECO:0000256" key="4">
    <source>
        <dbReference type="ARBA" id="ARBA00022984"/>
    </source>
</evidence>
<dbReference type="GO" id="GO:0071555">
    <property type="term" value="P:cell wall organization"/>
    <property type="evidence" value="ECO:0007669"/>
    <property type="project" value="UniProtKB-KW"/>
</dbReference>
<evidence type="ECO:0000313" key="7">
    <source>
        <dbReference type="EMBL" id="SVB32087.1"/>
    </source>
</evidence>
<evidence type="ECO:0000256" key="2">
    <source>
        <dbReference type="ARBA" id="ARBA00022679"/>
    </source>
</evidence>
<dbReference type="SUPFAM" id="SSF141523">
    <property type="entry name" value="L,D-transpeptidase catalytic domain-like"/>
    <property type="match status" value="1"/>
</dbReference>
<dbReference type="CDD" id="cd16913">
    <property type="entry name" value="YkuD_like"/>
    <property type="match status" value="1"/>
</dbReference>
<evidence type="ECO:0000256" key="3">
    <source>
        <dbReference type="ARBA" id="ARBA00022960"/>
    </source>
</evidence>
<organism evidence="7">
    <name type="scientific">marine metagenome</name>
    <dbReference type="NCBI Taxonomy" id="408172"/>
    <lineage>
        <taxon>unclassified sequences</taxon>
        <taxon>metagenomes</taxon>
        <taxon>ecological metagenomes</taxon>
    </lineage>
</organism>
<dbReference type="GO" id="GO:0016740">
    <property type="term" value="F:transferase activity"/>
    <property type="evidence" value="ECO:0007669"/>
    <property type="project" value="UniProtKB-KW"/>
</dbReference>
<keyword evidence="5" id="KW-0961">Cell wall biogenesis/degradation</keyword>
<protein>
    <recommendedName>
        <fullName evidence="6">L,D-TPase catalytic domain-containing protein</fullName>
    </recommendedName>
</protein>
<dbReference type="Pfam" id="PF03734">
    <property type="entry name" value="YkuD"/>
    <property type="match status" value="1"/>
</dbReference>
<reference evidence="7" key="1">
    <citation type="submission" date="2018-05" db="EMBL/GenBank/DDBJ databases">
        <authorList>
            <person name="Lanie J.A."/>
            <person name="Ng W.-L."/>
            <person name="Kazmierczak K.M."/>
            <person name="Andrzejewski T.M."/>
            <person name="Davidsen T.M."/>
            <person name="Wayne K.J."/>
            <person name="Tettelin H."/>
            <person name="Glass J.I."/>
            <person name="Rusch D."/>
            <person name="Podicherti R."/>
            <person name="Tsui H.-C.T."/>
            <person name="Winkler M.E."/>
        </authorList>
    </citation>
    <scope>NUCLEOTIDE SEQUENCE</scope>
</reference>
<keyword evidence="2" id="KW-0808">Transferase</keyword>
<evidence type="ECO:0000259" key="6">
    <source>
        <dbReference type="PROSITE" id="PS52029"/>
    </source>
</evidence>
<evidence type="ECO:0000256" key="1">
    <source>
        <dbReference type="ARBA" id="ARBA00004752"/>
    </source>
</evidence>
<dbReference type="UniPathway" id="UPA00219"/>
<proteinExistence type="predicted"/>
<gene>
    <name evidence="7" type="ORF">METZ01_LOCUS184941</name>
</gene>
<dbReference type="InterPro" id="IPR005490">
    <property type="entry name" value="LD_TPept_cat_dom"/>
</dbReference>
<dbReference type="AlphaFoldDB" id="A0A382D3B2"/>
<dbReference type="PROSITE" id="PS52029">
    <property type="entry name" value="LD_TPASE"/>
    <property type="match status" value="1"/>
</dbReference>
<comment type="pathway">
    <text evidence="1">Cell wall biogenesis; peptidoglycan biosynthesis.</text>
</comment>
<keyword evidence="3" id="KW-0133">Cell shape</keyword>
<dbReference type="GO" id="GO:0008360">
    <property type="term" value="P:regulation of cell shape"/>
    <property type="evidence" value="ECO:0007669"/>
    <property type="project" value="UniProtKB-KW"/>
</dbReference>
<dbReference type="Gene3D" id="2.40.440.10">
    <property type="entry name" value="L,D-transpeptidase catalytic domain-like"/>
    <property type="match status" value="1"/>
</dbReference>
<accession>A0A382D3B2</accession>
<dbReference type="EMBL" id="UINC01037102">
    <property type="protein sequence ID" value="SVB32087.1"/>
    <property type="molecule type" value="Genomic_DNA"/>
</dbReference>
<dbReference type="GO" id="GO:0009252">
    <property type="term" value="P:peptidoglycan biosynthetic process"/>
    <property type="evidence" value="ECO:0007669"/>
    <property type="project" value="UniProtKB-UniPathway"/>
</dbReference>
<feature type="non-terminal residue" evidence="7">
    <location>
        <position position="1"/>
    </location>
</feature>
<name>A0A382D3B2_9ZZZZ</name>
<keyword evidence="4" id="KW-0573">Peptidoglycan synthesis</keyword>
<evidence type="ECO:0000256" key="5">
    <source>
        <dbReference type="ARBA" id="ARBA00023316"/>
    </source>
</evidence>
<sequence>VAPTPLAMLVSVPSQAAILLNLIDGATHYEPSKSYVISTSRFGVGQLKDSRCTPLGLHRVAEKFGANLPPGAIFKERKVIGQITEDNPHADIAHRILWLDGLEPGFNRGNEVDSYSRYIYIHGVGDESTLGQPASLGCIHMSAEDLLPLCDRLTIDSLVWIEQFPLPQDEAID</sequence>